<dbReference type="EMBL" id="FNAN01000034">
    <property type="protein sequence ID" value="SDH35137.1"/>
    <property type="molecule type" value="Genomic_DNA"/>
</dbReference>
<dbReference type="Gene3D" id="3.40.50.2300">
    <property type="match status" value="1"/>
</dbReference>
<feature type="domain" description="Response regulatory" evidence="2">
    <location>
        <begin position="6"/>
        <end position="128"/>
    </location>
</feature>
<keyword evidence="4" id="KW-1185">Reference proteome</keyword>
<protein>
    <submittedName>
        <fullName evidence="3">Response regulator receiver domain-containing protein</fullName>
    </submittedName>
</protein>
<dbReference type="InterPro" id="IPR011006">
    <property type="entry name" value="CheY-like_superfamily"/>
</dbReference>
<dbReference type="OrthoDB" id="958614at2"/>
<gene>
    <name evidence="3" type="ORF">SAMN04487996_1345</name>
</gene>
<dbReference type="SMART" id="SM00448">
    <property type="entry name" value="REC"/>
    <property type="match status" value="1"/>
</dbReference>
<organism evidence="3 4">
    <name type="scientific">Dyadobacter soli</name>
    <dbReference type="NCBI Taxonomy" id="659014"/>
    <lineage>
        <taxon>Bacteria</taxon>
        <taxon>Pseudomonadati</taxon>
        <taxon>Bacteroidota</taxon>
        <taxon>Cytophagia</taxon>
        <taxon>Cytophagales</taxon>
        <taxon>Spirosomataceae</taxon>
        <taxon>Dyadobacter</taxon>
    </lineage>
</organism>
<dbReference type="PANTHER" id="PTHR44520:SF2">
    <property type="entry name" value="RESPONSE REGULATOR RCP1"/>
    <property type="match status" value="1"/>
</dbReference>
<name>A0A1G8BPJ1_9BACT</name>
<keyword evidence="1" id="KW-0597">Phosphoprotein</keyword>
<evidence type="ECO:0000313" key="4">
    <source>
        <dbReference type="Proteomes" id="UP000198748"/>
    </source>
</evidence>
<evidence type="ECO:0000313" key="3">
    <source>
        <dbReference type="EMBL" id="SDH35137.1"/>
    </source>
</evidence>
<reference evidence="4" key="1">
    <citation type="submission" date="2016-10" db="EMBL/GenBank/DDBJ databases">
        <authorList>
            <person name="Varghese N."/>
            <person name="Submissions S."/>
        </authorList>
    </citation>
    <scope>NUCLEOTIDE SEQUENCE [LARGE SCALE GENOMIC DNA]</scope>
    <source>
        <strain evidence="4">DSM 25329</strain>
    </source>
</reference>
<accession>A0A1G8BPJ1</accession>
<feature type="modified residue" description="4-aspartylphosphate" evidence="1">
    <location>
        <position position="59"/>
    </location>
</feature>
<dbReference type="PANTHER" id="PTHR44520">
    <property type="entry name" value="RESPONSE REGULATOR RCP1-RELATED"/>
    <property type="match status" value="1"/>
</dbReference>
<dbReference type="SUPFAM" id="SSF52172">
    <property type="entry name" value="CheY-like"/>
    <property type="match status" value="1"/>
</dbReference>
<dbReference type="PROSITE" id="PS50110">
    <property type="entry name" value="RESPONSE_REGULATORY"/>
    <property type="match status" value="1"/>
</dbReference>
<dbReference type="RefSeq" id="WP_090157676.1">
    <property type="nucleotide sequence ID" value="NZ_FNAN01000034.1"/>
</dbReference>
<dbReference type="InterPro" id="IPR052893">
    <property type="entry name" value="TCS_response_regulator"/>
</dbReference>
<dbReference type="InterPro" id="IPR001789">
    <property type="entry name" value="Sig_transdc_resp-reg_receiver"/>
</dbReference>
<evidence type="ECO:0000256" key="1">
    <source>
        <dbReference type="PROSITE-ProRule" id="PRU00169"/>
    </source>
</evidence>
<dbReference type="Proteomes" id="UP000198748">
    <property type="component" value="Unassembled WGS sequence"/>
</dbReference>
<proteinExistence type="predicted"/>
<dbReference type="GO" id="GO:0000160">
    <property type="term" value="P:phosphorelay signal transduction system"/>
    <property type="evidence" value="ECO:0007669"/>
    <property type="project" value="InterPro"/>
</dbReference>
<dbReference type="Pfam" id="PF00072">
    <property type="entry name" value="Response_reg"/>
    <property type="match status" value="1"/>
</dbReference>
<dbReference type="AlphaFoldDB" id="A0A1G8BPJ1"/>
<dbReference type="STRING" id="659014.SAMN04487996_1345"/>
<sequence>MNIDGEIIIIEDDEEDRNVLEYVFEKLGYSNRRAYFEDGASALAYLEAPYPEPFLILSDIDLPYMDGADLNTQLSTDTEIRRTGIPYLYLTNGSTHKHVIDAYSKLAQGFFIKPNSPKELISTLKAIIDYWLVCAIPSESQRSAW</sequence>
<evidence type="ECO:0000259" key="2">
    <source>
        <dbReference type="PROSITE" id="PS50110"/>
    </source>
</evidence>